<reference evidence="2 3" key="1">
    <citation type="submission" date="2023-07" db="EMBL/GenBank/DDBJ databases">
        <authorList>
            <person name="Peeters C."/>
        </authorList>
    </citation>
    <scope>NUCLEOTIDE SEQUENCE [LARGE SCALE GENOMIC DNA]</scope>
    <source>
        <strain evidence="2 3">LMG 7141</strain>
    </source>
</reference>
<comment type="caution">
    <text evidence="2">The sequence shown here is derived from an EMBL/GenBank/DDBJ whole genome shotgun (WGS) entry which is preliminary data.</text>
</comment>
<dbReference type="InterPro" id="IPR034660">
    <property type="entry name" value="DinB/YfiT-like"/>
</dbReference>
<dbReference type="Proteomes" id="UP001189616">
    <property type="component" value="Unassembled WGS sequence"/>
</dbReference>
<sequence length="188" mass="21541">MMALIVSQAKVLAMNEIERFVSLFGQQVTLSLNVLEQIPEELWTAIPADSDTNYLGQRIKRINIEALVGHLMRAEDFWTKTLSQIQPNEEMVPPVGVPMLDLASTGMPLVNQYRQVLENNLNRIRAMSPQQLSTVFTFIGRTFTVQGFLWAIYAHHSYHFGQIDLLLRQQSYLPPEFLELPNRDQLIA</sequence>
<dbReference type="SUPFAM" id="SSF109854">
    <property type="entry name" value="DinB/YfiT-like putative metalloenzymes"/>
    <property type="match status" value="1"/>
</dbReference>
<name>A0ABN9ILG3_9RALS</name>
<proteinExistence type="predicted"/>
<keyword evidence="3" id="KW-1185">Reference proteome</keyword>
<dbReference type="RefSeq" id="WP_316657012.1">
    <property type="nucleotide sequence ID" value="NZ_CATYWO010000002.1"/>
</dbReference>
<dbReference type="InterPro" id="IPR024775">
    <property type="entry name" value="DinB-like"/>
</dbReference>
<evidence type="ECO:0000313" key="2">
    <source>
        <dbReference type="EMBL" id="CAJ0784417.1"/>
    </source>
</evidence>
<feature type="domain" description="DinB-like" evidence="1">
    <location>
        <begin position="31"/>
        <end position="163"/>
    </location>
</feature>
<dbReference type="Pfam" id="PF12867">
    <property type="entry name" value="DinB_2"/>
    <property type="match status" value="1"/>
</dbReference>
<dbReference type="EMBL" id="CATYWO010000002">
    <property type="protein sequence ID" value="CAJ0784417.1"/>
    <property type="molecule type" value="Genomic_DNA"/>
</dbReference>
<evidence type="ECO:0000259" key="1">
    <source>
        <dbReference type="Pfam" id="PF12867"/>
    </source>
</evidence>
<gene>
    <name evidence="2" type="ORF">LMG7141_01512</name>
</gene>
<organism evidence="2 3">
    <name type="scientific">Ralstonia condita</name>
    <dbReference type="NCBI Taxonomy" id="3058600"/>
    <lineage>
        <taxon>Bacteria</taxon>
        <taxon>Pseudomonadati</taxon>
        <taxon>Pseudomonadota</taxon>
        <taxon>Betaproteobacteria</taxon>
        <taxon>Burkholderiales</taxon>
        <taxon>Burkholderiaceae</taxon>
        <taxon>Ralstonia</taxon>
    </lineage>
</organism>
<accession>A0ABN9ILG3</accession>
<protein>
    <recommendedName>
        <fullName evidence="1">DinB-like domain-containing protein</fullName>
    </recommendedName>
</protein>
<dbReference type="Gene3D" id="1.20.120.450">
    <property type="entry name" value="dinb family like domain"/>
    <property type="match status" value="1"/>
</dbReference>
<evidence type="ECO:0000313" key="3">
    <source>
        <dbReference type="Proteomes" id="UP001189616"/>
    </source>
</evidence>